<dbReference type="Gene3D" id="1.25.40.10">
    <property type="entry name" value="Tetratricopeptide repeat domain"/>
    <property type="match status" value="1"/>
</dbReference>
<dbReference type="EMBL" id="SDAM02029606">
    <property type="protein sequence ID" value="KAH6755403.1"/>
    <property type="molecule type" value="Genomic_DNA"/>
</dbReference>
<gene>
    <name evidence="3" type="ORF">C2S53_013444</name>
</gene>
<reference evidence="3 4" key="1">
    <citation type="journal article" date="2021" name="Nat. Commun.">
        <title>Incipient diploidization of the medicinal plant Perilla within 10,000 years.</title>
        <authorList>
            <person name="Zhang Y."/>
            <person name="Shen Q."/>
            <person name="Leng L."/>
            <person name="Zhang D."/>
            <person name="Chen S."/>
            <person name="Shi Y."/>
            <person name="Ning Z."/>
            <person name="Chen S."/>
        </authorList>
    </citation>
    <scope>NUCLEOTIDE SEQUENCE [LARGE SCALE GENOMIC DNA]</scope>
    <source>
        <strain evidence="4">cv. PC099</strain>
    </source>
</reference>
<dbReference type="AlphaFoldDB" id="A0AAD4IML6"/>
<evidence type="ECO:0000256" key="1">
    <source>
        <dbReference type="ARBA" id="ARBA00022737"/>
    </source>
</evidence>
<organism evidence="3 4">
    <name type="scientific">Perilla frutescens var. hirtella</name>
    <name type="common">Perilla citriodora</name>
    <name type="synonym">Perilla setoyensis</name>
    <dbReference type="NCBI Taxonomy" id="608512"/>
    <lineage>
        <taxon>Eukaryota</taxon>
        <taxon>Viridiplantae</taxon>
        <taxon>Streptophyta</taxon>
        <taxon>Embryophyta</taxon>
        <taxon>Tracheophyta</taxon>
        <taxon>Spermatophyta</taxon>
        <taxon>Magnoliopsida</taxon>
        <taxon>eudicotyledons</taxon>
        <taxon>Gunneridae</taxon>
        <taxon>Pentapetalae</taxon>
        <taxon>asterids</taxon>
        <taxon>lamiids</taxon>
        <taxon>Lamiales</taxon>
        <taxon>Lamiaceae</taxon>
        <taxon>Nepetoideae</taxon>
        <taxon>Elsholtzieae</taxon>
        <taxon>Perilla</taxon>
    </lineage>
</organism>
<dbReference type="InterPro" id="IPR002885">
    <property type="entry name" value="PPR_rpt"/>
</dbReference>
<dbReference type="Pfam" id="PF13041">
    <property type="entry name" value="PPR_2"/>
    <property type="match status" value="1"/>
</dbReference>
<dbReference type="PANTHER" id="PTHR47926">
    <property type="entry name" value="PENTATRICOPEPTIDE REPEAT-CONTAINING PROTEIN"/>
    <property type="match status" value="1"/>
</dbReference>
<dbReference type="InterPro" id="IPR046960">
    <property type="entry name" value="PPR_At4g14850-like_plant"/>
</dbReference>
<comment type="caution">
    <text evidence="3">The sequence shown here is derived from an EMBL/GenBank/DDBJ whole genome shotgun (WGS) entry which is preliminary data.</text>
</comment>
<keyword evidence="4" id="KW-1185">Reference proteome</keyword>
<evidence type="ECO:0000313" key="3">
    <source>
        <dbReference type="EMBL" id="KAH6755403.1"/>
    </source>
</evidence>
<proteinExistence type="predicted"/>
<dbReference type="NCBIfam" id="TIGR00756">
    <property type="entry name" value="PPR"/>
    <property type="match status" value="1"/>
</dbReference>
<sequence>MYGKCRQLEDALMVFANMIENDMYLWNSIISVHEQCGDHDGTLKLLKGMLSSGLRPDMVTFTAALPACSHLSALVRGKEIHGYMHLLGNVDLVGVADERVLELEPDHCGSYVLMSNVFGAAGRYAEVAELMHMMRQKHLMVFLDF</sequence>
<protein>
    <submittedName>
        <fullName evidence="3">Pentatricopeptide repeat superfamily protein</fullName>
    </submittedName>
</protein>
<keyword evidence="1" id="KW-0677">Repeat</keyword>
<dbReference type="PROSITE" id="PS51375">
    <property type="entry name" value="PPR"/>
    <property type="match status" value="1"/>
</dbReference>
<dbReference type="InterPro" id="IPR011990">
    <property type="entry name" value="TPR-like_helical_dom_sf"/>
</dbReference>
<name>A0AAD4IML6_PERFH</name>
<dbReference type="Pfam" id="PF20431">
    <property type="entry name" value="E_motif"/>
    <property type="match status" value="1"/>
</dbReference>
<accession>A0AAD4IML6</accession>
<feature type="repeat" description="PPR" evidence="2">
    <location>
        <begin position="22"/>
        <end position="56"/>
    </location>
</feature>
<evidence type="ECO:0000313" key="4">
    <source>
        <dbReference type="Proteomes" id="UP001190926"/>
    </source>
</evidence>
<dbReference type="InterPro" id="IPR046848">
    <property type="entry name" value="E_motif"/>
</dbReference>
<dbReference type="GO" id="GO:0009451">
    <property type="term" value="P:RNA modification"/>
    <property type="evidence" value="ECO:0007669"/>
    <property type="project" value="InterPro"/>
</dbReference>
<dbReference type="Proteomes" id="UP001190926">
    <property type="component" value="Unassembled WGS sequence"/>
</dbReference>
<evidence type="ECO:0000256" key="2">
    <source>
        <dbReference type="PROSITE-ProRule" id="PRU00708"/>
    </source>
</evidence>
<dbReference type="GO" id="GO:0003723">
    <property type="term" value="F:RNA binding"/>
    <property type="evidence" value="ECO:0007669"/>
    <property type="project" value="InterPro"/>
</dbReference>